<evidence type="ECO:0000313" key="12">
    <source>
        <dbReference type="EMBL" id="KAF9322645.1"/>
    </source>
</evidence>
<feature type="region of interest" description="Disordered" evidence="9">
    <location>
        <begin position="402"/>
        <end position="431"/>
    </location>
</feature>
<dbReference type="SUPFAM" id="SSF51445">
    <property type="entry name" value="(Trans)glycosidases"/>
    <property type="match status" value="1"/>
</dbReference>
<evidence type="ECO:0000259" key="10">
    <source>
        <dbReference type="Pfam" id="PF00728"/>
    </source>
</evidence>
<feature type="compositionally biased region" description="Polar residues" evidence="9">
    <location>
        <begin position="417"/>
        <end position="430"/>
    </location>
</feature>
<dbReference type="InterPro" id="IPR015883">
    <property type="entry name" value="Glyco_hydro_20_cat"/>
</dbReference>
<dbReference type="Pfam" id="PF00728">
    <property type="entry name" value="Glyco_hydro_20"/>
    <property type="match status" value="1"/>
</dbReference>
<dbReference type="PRINTS" id="PR00738">
    <property type="entry name" value="GLHYDRLASE20"/>
</dbReference>
<evidence type="ECO:0000259" key="11">
    <source>
        <dbReference type="Pfam" id="PF14845"/>
    </source>
</evidence>
<name>A0A9P5VGV8_9FUNG</name>
<dbReference type="GO" id="GO:0030203">
    <property type="term" value="P:glycosaminoglycan metabolic process"/>
    <property type="evidence" value="ECO:0007669"/>
    <property type="project" value="TreeGrafter"/>
</dbReference>
<sequence>MAPVDNDAVKNLPAEQPLWPIPTSFTHGKDSVVLSSNFAIKVRIGSQQTSLTSLENYPIIQKAVARCMDRLAVKRNTTRPDNSLDSSVGQGSILSELVITVNSPEAALEFGAIESYALNVTFLPITSSNFFAAAGNNNYVLNKREDEHHHAEILARQSAIALTGTSSAFLSTETQWGILHGLETFTQLVRSRASSSSTAAGDNIVNTLEVPNAPWSIQDAPRYSHRGLLLDTSRHYFPVADIIRTLDAMSTVKLNVFHWHVLDQQSYPLVSKTYPDLTAKGAERADRIYSIDDVASIIRFGEERGIRVLPEFDAPGHTASWGRAYPNITVCVDALPHSAYAAEPPAGQLDPLEPFTYSVLDGLVKEWAAQFPDKHVHIGGDEINFNCWKTSQRLKEYIDKPEKRRELESKLPPVSPEGQNTMRQTRSGSQSDEDKLLQVYLDRAIGMYLNQKKIPIVWEEIALEHNVQLPESTVVQVWKNAANAKKIIQQGRPVILSSVEYWYLDCGSGAWLVGSQGQSWCGFTNWQRVYSYSLTEKLTPEQQKMVYGGEVCMWAEQTDSSNLDSNLWPRTAAAAEVLWSGSYDAEGKSRPLLQAARRLSEVRERLVEMGVRAAPIFPSWCSKHPEACLKER</sequence>
<feature type="domain" description="Beta-hexosaminidase eukaryotic type N-terminal" evidence="11">
    <location>
        <begin position="18"/>
        <end position="121"/>
    </location>
</feature>
<evidence type="ECO:0000256" key="4">
    <source>
        <dbReference type="ARBA" id="ARBA00022801"/>
    </source>
</evidence>
<evidence type="ECO:0000256" key="5">
    <source>
        <dbReference type="ARBA" id="ARBA00023180"/>
    </source>
</evidence>
<keyword evidence="6 7" id="KW-0326">Glycosidase</keyword>
<dbReference type="InterPro" id="IPR025705">
    <property type="entry name" value="Beta_hexosaminidase_sua/sub"/>
</dbReference>
<dbReference type="InterPro" id="IPR029018">
    <property type="entry name" value="Hex-like_dom2"/>
</dbReference>
<dbReference type="PANTHER" id="PTHR22600">
    <property type="entry name" value="BETA-HEXOSAMINIDASE"/>
    <property type="match status" value="1"/>
</dbReference>
<accession>A0A9P5VGV8</accession>
<feature type="active site" description="Proton donor" evidence="8">
    <location>
        <position position="382"/>
    </location>
</feature>
<organism evidence="12 13">
    <name type="scientific">Podila minutissima</name>
    <dbReference type="NCBI Taxonomy" id="64525"/>
    <lineage>
        <taxon>Eukaryota</taxon>
        <taxon>Fungi</taxon>
        <taxon>Fungi incertae sedis</taxon>
        <taxon>Mucoromycota</taxon>
        <taxon>Mortierellomycotina</taxon>
        <taxon>Mortierellomycetes</taxon>
        <taxon>Mortierellales</taxon>
        <taxon>Mortierellaceae</taxon>
        <taxon>Podila</taxon>
    </lineage>
</organism>
<evidence type="ECO:0000313" key="13">
    <source>
        <dbReference type="Proteomes" id="UP000696485"/>
    </source>
</evidence>
<comment type="similarity">
    <text evidence="2 7">Belongs to the glycosyl hydrolase 20 family.</text>
</comment>
<dbReference type="SUPFAM" id="SSF55545">
    <property type="entry name" value="beta-N-acetylhexosaminidase-like domain"/>
    <property type="match status" value="2"/>
</dbReference>
<dbReference type="InterPro" id="IPR017853">
    <property type="entry name" value="GH"/>
</dbReference>
<evidence type="ECO:0000256" key="8">
    <source>
        <dbReference type="PIRSR" id="PIRSR001093-1"/>
    </source>
</evidence>
<dbReference type="Gene3D" id="3.20.20.80">
    <property type="entry name" value="Glycosidases"/>
    <property type="match status" value="1"/>
</dbReference>
<reference evidence="12" key="1">
    <citation type="journal article" date="2020" name="Fungal Divers.">
        <title>Resolving the Mortierellaceae phylogeny through synthesis of multi-gene phylogenetics and phylogenomics.</title>
        <authorList>
            <person name="Vandepol N."/>
            <person name="Liber J."/>
            <person name="Desiro A."/>
            <person name="Na H."/>
            <person name="Kennedy M."/>
            <person name="Barry K."/>
            <person name="Grigoriev I.V."/>
            <person name="Miller A.N."/>
            <person name="O'Donnell K."/>
            <person name="Stajich J.E."/>
            <person name="Bonito G."/>
        </authorList>
    </citation>
    <scope>NUCLEOTIDE SEQUENCE</scope>
    <source>
        <strain evidence="12">NVP1</strain>
    </source>
</reference>
<gene>
    <name evidence="12" type="ORF">BG006_002186</name>
</gene>
<comment type="catalytic activity">
    <reaction evidence="1 7">
        <text>Hydrolysis of terminal non-reducing N-acetyl-D-hexosamine residues in N-acetyl-beta-D-hexosaminides.</text>
        <dbReference type="EC" id="3.2.1.52"/>
    </reaction>
</comment>
<dbReference type="AlphaFoldDB" id="A0A9P5VGV8"/>
<dbReference type="CDD" id="cd06562">
    <property type="entry name" value="GH20_HexA_HexB-like"/>
    <property type="match status" value="1"/>
</dbReference>
<dbReference type="InterPro" id="IPR029019">
    <property type="entry name" value="HEX_eukaryotic_N"/>
</dbReference>
<dbReference type="GO" id="GO:0004563">
    <property type="term" value="F:beta-N-acetylhexosaminidase activity"/>
    <property type="evidence" value="ECO:0007669"/>
    <property type="project" value="UniProtKB-EC"/>
</dbReference>
<dbReference type="PANTHER" id="PTHR22600:SF26">
    <property type="entry name" value="BETA-N-ACETYLHEXOSAMINIDASE"/>
    <property type="match status" value="1"/>
</dbReference>
<dbReference type="Pfam" id="PF14845">
    <property type="entry name" value="Glycohydro_20b2"/>
    <property type="match status" value="1"/>
</dbReference>
<keyword evidence="3" id="KW-0732">Signal</keyword>
<keyword evidence="13" id="KW-1185">Reference proteome</keyword>
<keyword evidence="5" id="KW-0325">Glycoprotein</keyword>
<dbReference type="EC" id="3.2.1.52" evidence="7"/>
<dbReference type="GO" id="GO:0016020">
    <property type="term" value="C:membrane"/>
    <property type="evidence" value="ECO:0007669"/>
    <property type="project" value="TreeGrafter"/>
</dbReference>
<dbReference type="EMBL" id="JAAAUY010001491">
    <property type="protein sequence ID" value="KAF9322645.1"/>
    <property type="molecule type" value="Genomic_DNA"/>
</dbReference>
<dbReference type="Gene3D" id="3.30.379.10">
    <property type="entry name" value="Chitobiase/beta-hexosaminidase domain 2-like"/>
    <property type="match status" value="1"/>
</dbReference>
<protein>
    <recommendedName>
        <fullName evidence="7">Beta-hexosaminidase</fullName>
        <ecNumber evidence="7">3.2.1.52</ecNumber>
    </recommendedName>
</protein>
<evidence type="ECO:0000256" key="9">
    <source>
        <dbReference type="SAM" id="MobiDB-lite"/>
    </source>
</evidence>
<evidence type="ECO:0000256" key="2">
    <source>
        <dbReference type="ARBA" id="ARBA00006285"/>
    </source>
</evidence>
<feature type="domain" description="Glycoside hydrolase family 20 catalytic" evidence="10">
    <location>
        <begin position="223"/>
        <end position="581"/>
    </location>
</feature>
<evidence type="ECO:0000256" key="7">
    <source>
        <dbReference type="PIRNR" id="PIRNR001093"/>
    </source>
</evidence>
<comment type="caution">
    <text evidence="12">The sequence shown here is derived from an EMBL/GenBank/DDBJ whole genome shotgun (WGS) entry which is preliminary data.</text>
</comment>
<proteinExistence type="inferred from homology"/>
<evidence type="ECO:0000256" key="3">
    <source>
        <dbReference type="ARBA" id="ARBA00022729"/>
    </source>
</evidence>
<dbReference type="Proteomes" id="UP000696485">
    <property type="component" value="Unassembled WGS sequence"/>
</dbReference>
<dbReference type="GO" id="GO:0005975">
    <property type="term" value="P:carbohydrate metabolic process"/>
    <property type="evidence" value="ECO:0007669"/>
    <property type="project" value="InterPro"/>
</dbReference>
<evidence type="ECO:0000256" key="6">
    <source>
        <dbReference type="ARBA" id="ARBA00023295"/>
    </source>
</evidence>
<keyword evidence="4 7" id="KW-0378">Hydrolase</keyword>
<evidence type="ECO:0000256" key="1">
    <source>
        <dbReference type="ARBA" id="ARBA00001231"/>
    </source>
</evidence>
<dbReference type="PIRSF" id="PIRSF001093">
    <property type="entry name" value="B-hxosamndse_ab_euk"/>
    <property type="match status" value="1"/>
</dbReference>